<reference evidence="1 2" key="1">
    <citation type="submission" date="2016-02" db="EMBL/GenBank/DDBJ databases">
        <title>Draft genome sequence of Thermodesulfatator sp. S606.</title>
        <authorList>
            <person name="Lai Q."/>
            <person name="Cao J."/>
            <person name="Dupont S."/>
            <person name="Shao Z."/>
            <person name="Jebbar M."/>
            <person name="Alain K."/>
        </authorList>
    </citation>
    <scope>NUCLEOTIDE SEQUENCE [LARGE SCALE GENOMIC DNA]</scope>
    <source>
        <strain evidence="1 2">S606</strain>
    </source>
</reference>
<dbReference type="AlphaFoldDB" id="A0A177E5S0"/>
<accession>A0A177E5S0</accession>
<protein>
    <submittedName>
        <fullName evidence="1">Uncharacterized protein</fullName>
    </submittedName>
</protein>
<evidence type="ECO:0000313" key="2">
    <source>
        <dbReference type="Proteomes" id="UP000076964"/>
    </source>
</evidence>
<dbReference type="Proteomes" id="UP000076964">
    <property type="component" value="Unassembled WGS sequence"/>
</dbReference>
<comment type="caution">
    <text evidence="1">The sequence shown here is derived from an EMBL/GenBank/DDBJ whole genome shotgun (WGS) entry which is preliminary data.</text>
</comment>
<name>A0A177E5S0_9BACT</name>
<dbReference type="STRING" id="1795632.TH606_07525"/>
<dbReference type="EMBL" id="LSFI01000033">
    <property type="protein sequence ID" value="OAG27313.1"/>
    <property type="molecule type" value="Genomic_DNA"/>
</dbReference>
<organism evidence="1 2">
    <name type="scientific">Thermodesulfatator autotrophicus</name>
    <dbReference type="NCBI Taxonomy" id="1795632"/>
    <lineage>
        <taxon>Bacteria</taxon>
        <taxon>Pseudomonadati</taxon>
        <taxon>Thermodesulfobacteriota</taxon>
        <taxon>Thermodesulfobacteria</taxon>
        <taxon>Thermodesulfobacteriales</taxon>
        <taxon>Thermodesulfatatoraceae</taxon>
        <taxon>Thermodesulfatator</taxon>
    </lineage>
</organism>
<evidence type="ECO:0000313" key="1">
    <source>
        <dbReference type="EMBL" id="OAG27313.1"/>
    </source>
</evidence>
<gene>
    <name evidence="1" type="ORF">TH606_07525</name>
</gene>
<proteinExistence type="predicted"/>
<sequence length="196" mass="22349">MRIKLSFFEKVIFMVSLEKVLERVPMKKLLAIVTFLVVCLLPLEVLASKEELSFLKDIPGWKASEPHYLKYAGGEQKAFYIRRFYERGDGARLEVLFAGGTQGEKLAQALKGRLEVETSDFILKYRQIDGYQALISYAPKEKKGFVAVFLKDSPSLLLLARFSAVSDKEIWPILKKLSWPRLISQGLAFLKKEGNL</sequence>
<keyword evidence="2" id="KW-1185">Reference proteome</keyword>